<dbReference type="Proteomes" id="UP000780801">
    <property type="component" value="Unassembled WGS sequence"/>
</dbReference>
<dbReference type="InterPro" id="IPR016024">
    <property type="entry name" value="ARM-type_fold"/>
</dbReference>
<comment type="subunit">
    <text evidence="8">Component of the ribosomal small subunit (SSU) processome.</text>
</comment>
<proteinExistence type="inferred from homology"/>
<dbReference type="SUPFAM" id="SSF48371">
    <property type="entry name" value="ARM repeat"/>
    <property type="match status" value="1"/>
</dbReference>
<evidence type="ECO:0000313" key="10">
    <source>
        <dbReference type="EMBL" id="KAF9581367.1"/>
    </source>
</evidence>
<keyword evidence="7 8" id="KW-0687">Ribonucleoprotein</keyword>
<dbReference type="EMBL" id="JAABOA010001529">
    <property type="protein sequence ID" value="KAF9581367.1"/>
    <property type="molecule type" value="Genomic_DNA"/>
</dbReference>
<evidence type="ECO:0000256" key="4">
    <source>
        <dbReference type="ARBA" id="ARBA00022517"/>
    </source>
</evidence>
<dbReference type="Gene3D" id="1.25.10.10">
    <property type="entry name" value="Leucine-rich Repeat Variant"/>
    <property type="match status" value="1"/>
</dbReference>
<dbReference type="PANTHER" id="PTHR13457:SF1">
    <property type="entry name" value="HEAT REPEAT-CONTAINING PROTEIN 1"/>
    <property type="match status" value="1"/>
</dbReference>
<dbReference type="InterPro" id="IPR012954">
    <property type="entry name" value="BP28_C_dom"/>
</dbReference>
<feature type="non-terminal residue" evidence="10">
    <location>
        <position position="1"/>
    </location>
</feature>
<keyword evidence="11" id="KW-1185">Reference proteome</keyword>
<evidence type="ECO:0000256" key="1">
    <source>
        <dbReference type="ARBA" id="ARBA00004604"/>
    </source>
</evidence>
<sequence length="314" mass="35982">SLLALFDLVGQVIQAIPRDTIAVHYKQIFKFFLGAFDFRRLQRNTQSVANIAAVEDAVINAFMQLVMKLNETLFKPLFLKSLDWAVTELQVVKAAKEDCLDRLVFFYKLLDSLMDQLKSIITPYYGYVIDNVIEALTAFADTEATGANAVNELWPWVMSSLHKSFLYDGEGLWSVERFEKLMRPLVNQLMVTETTTDEAAPEWSSYEKRVSNWLVPCIGQIAVTLSNDALWKSLNYQVLIKTREEDKAIRLAALRVVQEFYRRLGEEFLILLPETIPFLAELMEDDDHEVEALTQQVIADIEGHLGGSLQKYFH</sequence>
<dbReference type="InterPro" id="IPR040191">
    <property type="entry name" value="UTP10"/>
</dbReference>
<keyword evidence="5 8" id="KW-0698">rRNA processing</keyword>
<evidence type="ECO:0000256" key="5">
    <source>
        <dbReference type="ARBA" id="ARBA00022552"/>
    </source>
</evidence>
<organism evidence="10 11">
    <name type="scientific">Lunasporangiospora selenospora</name>
    <dbReference type="NCBI Taxonomy" id="979761"/>
    <lineage>
        <taxon>Eukaryota</taxon>
        <taxon>Fungi</taxon>
        <taxon>Fungi incertae sedis</taxon>
        <taxon>Mucoromycota</taxon>
        <taxon>Mortierellomycotina</taxon>
        <taxon>Mortierellomycetes</taxon>
        <taxon>Mortierellales</taxon>
        <taxon>Mortierellaceae</taxon>
        <taxon>Lunasporangiospora</taxon>
    </lineage>
</organism>
<comment type="subcellular location">
    <subcellularLocation>
        <location evidence="1 8">Nucleus</location>
        <location evidence="1 8">Nucleolus</location>
    </subcellularLocation>
</comment>
<dbReference type="GO" id="GO:0000462">
    <property type="term" value="P:maturation of SSU-rRNA from tricistronic rRNA transcript (SSU-rRNA, 5.8S rRNA, LSU-rRNA)"/>
    <property type="evidence" value="ECO:0007669"/>
    <property type="project" value="TreeGrafter"/>
</dbReference>
<evidence type="ECO:0000256" key="6">
    <source>
        <dbReference type="ARBA" id="ARBA00023242"/>
    </source>
</evidence>
<evidence type="ECO:0000259" key="9">
    <source>
        <dbReference type="SMART" id="SM01036"/>
    </source>
</evidence>
<dbReference type="Pfam" id="PF08146">
    <property type="entry name" value="BP28CT"/>
    <property type="match status" value="1"/>
</dbReference>
<evidence type="ECO:0000256" key="7">
    <source>
        <dbReference type="ARBA" id="ARBA00023274"/>
    </source>
</evidence>
<protein>
    <recommendedName>
        <fullName evidence="3 8">U3 small nucleolar RNA-associated protein 10</fullName>
    </recommendedName>
</protein>
<reference evidence="10" key="1">
    <citation type="journal article" date="2020" name="Fungal Divers.">
        <title>Resolving the Mortierellaceae phylogeny through synthesis of multi-gene phylogenetics and phylogenomics.</title>
        <authorList>
            <person name="Vandepol N."/>
            <person name="Liber J."/>
            <person name="Desiro A."/>
            <person name="Na H."/>
            <person name="Kennedy M."/>
            <person name="Barry K."/>
            <person name="Grigoriev I.V."/>
            <person name="Miller A.N."/>
            <person name="O'Donnell K."/>
            <person name="Stajich J.E."/>
            <person name="Bonito G."/>
        </authorList>
    </citation>
    <scope>NUCLEOTIDE SEQUENCE</scope>
    <source>
        <strain evidence="10">KOD1015</strain>
    </source>
</reference>
<comment type="similarity">
    <text evidence="2 8">Belongs to the HEATR1/UTP10 family.</text>
</comment>
<evidence type="ECO:0000256" key="3">
    <source>
        <dbReference type="ARBA" id="ARBA00015399"/>
    </source>
</evidence>
<dbReference type="PANTHER" id="PTHR13457">
    <property type="entry name" value="BAP28"/>
    <property type="match status" value="1"/>
</dbReference>
<keyword evidence="4 8" id="KW-0690">Ribosome biogenesis</keyword>
<gene>
    <name evidence="10" type="primary">HEATR1_1</name>
    <name evidence="10" type="ORF">BGW38_001642</name>
</gene>
<dbReference type="OrthoDB" id="31183at2759"/>
<feature type="domain" description="BP28 C-terminal" evidence="9">
    <location>
        <begin position="18"/>
        <end position="172"/>
    </location>
</feature>
<evidence type="ECO:0000256" key="8">
    <source>
        <dbReference type="RuleBase" id="RU367065"/>
    </source>
</evidence>
<dbReference type="GO" id="GO:0032040">
    <property type="term" value="C:small-subunit processome"/>
    <property type="evidence" value="ECO:0007669"/>
    <property type="project" value="TreeGrafter"/>
</dbReference>
<accession>A0A9P6KE51</accession>
<comment type="function">
    <text evidence="8">Involved in nucleolar processing of pre-18S ribosomal RNA.</text>
</comment>
<comment type="caution">
    <text evidence="10">The sequence shown here is derived from an EMBL/GenBank/DDBJ whole genome shotgun (WGS) entry which is preliminary data.</text>
</comment>
<dbReference type="GO" id="GO:0034455">
    <property type="term" value="C:t-UTP complex"/>
    <property type="evidence" value="ECO:0007669"/>
    <property type="project" value="TreeGrafter"/>
</dbReference>
<dbReference type="GO" id="GO:0045943">
    <property type="term" value="P:positive regulation of transcription by RNA polymerase I"/>
    <property type="evidence" value="ECO:0007669"/>
    <property type="project" value="TreeGrafter"/>
</dbReference>
<dbReference type="GO" id="GO:0030686">
    <property type="term" value="C:90S preribosome"/>
    <property type="evidence" value="ECO:0007669"/>
    <property type="project" value="TreeGrafter"/>
</dbReference>
<evidence type="ECO:0000256" key="2">
    <source>
        <dbReference type="ARBA" id="ARBA00010559"/>
    </source>
</evidence>
<dbReference type="GO" id="GO:0030515">
    <property type="term" value="F:snoRNA binding"/>
    <property type="evidence" value="ECO:0007669"/>
    <property type="project" value="TreeGrafter"/>
</dbReference>
<dbReference type="AlphaFoldDB" id="A0A9P6KE51"/>
<evidence type="ECO:0000313" key="11">
    <source>
        <dbReference type="Proteomes" id="UP000780801"/>
    </source>
</evidence>
<name>A0A9P6KE51_9FUNG</name>
<dbReference type="SMART" id="SM01036">
    <property type="entry name" value="BP28CT"/>
    <property type="match status" value="1"/>
</dbReference>
<dbReference type="InterPro" id="IPR011989">
    <property type="entry name" value="ARM-like"/>
</dbReference>
<keyword evidence="6 8" id="KW-0539">Nucleus</keyword>